<name>A0ABV9I3K2_9DEIO</name>
<sequence>MRPLLEEMFAASAQAGAGVHRRLNSGLHVKAALRGERRMLIVWRDGDRLPSAKECEIVGQDAGFIEPKFRTWTCKDSDSAFLVQDAFKGELCRHTWGLQVHFDGKKEYGHGRCCVVCGATWRHTFSRRGGDGQLTYNGAKVRPGVLEQYLVRGPVPEQAVPVDTDLQQATLLTTPPSESADSSVALEPPEVRTWTPKPKKEKTPAEVARQAAADTAIRARLTPLLLCIDLRLACRDPWFRRHQTIQARMDSLKGATADELRQEGRSGWFKRELPRALPYGLLVCRWRLIARALPLKATPAKRVRKPRGKKAVAAA</sequence>
<reference evidence="2" key="1">
    <citation type="journal article" date="2019" name="Int. J. Syst. Evol. Microbiol.">
        <title>The Global Catalogue of Microorganisms (GCM) 10K type strain sequencing project: providing services to taxonomists for standard genome sequencing and annotation.</title>
        <authorList>
            <consortium name="The Broad Institute Genomics Platform"/>
            <consortium name="The Broad Institute Genome Sequencing Center for Infectious Disease"/>
            <person name="Wu L."/>
            <person name="Ma J."/>
        </authorList>
    </citation>
    <scope>NUCLEOTIDE SEQUENCE [LARGE SCALE GENOMIC DNA]</scope>
    <source>
        <strain evidence="2">CCUG 55995</strain>
    </source>
</reference>
<dbReference type="Proteomes" id="UP001595952">
    <property type="component" value="Unassembled WGS sequence"/>
</dbReference>
<organism evidence="1 2">
    <name type="scientific">Deinococcus hohokamensis</name>
    <dbReference type="NCBI Taxonomy" id="309883"/>
    <lineage>
        <taxon>Bacteria</taxon>
        <taxon>Thermotogati</taxon>
        <taxon>Deinococcota</taxon>
        <taxon>Deinococci</taxon>
        <taxon>Deinococcales</taxon>
        <taxon>Deinococcaceae</taxon>
        <taxon>Deinococcus</taxon>
    </lineage>
</organism>
<dbReference type="RefSeq" id="WP_380059999.1">
    <property type="nucleotide sequence ID" value="NZ_JBHSEI010000001.1"/>
</dbReference>
<accession>A0ABV9I3K2</accession>
<evidence type="ECO:0000313" key="1">
    <source>
        <dbReference type="EMBL" id="MFC4636962.1"/>
    </source>
</evidence>
<keyword evidence="2" id="KW-1185">Reference proteome</keyword>
<dbReference type="EMBL" id="JBHSEI010000001">
    <property type="protein sequence ID" value="MFC4636962.1"/>
    <property type="molecule type" value="Genomic_DNA"/>
</dbReference>
<evidence type="ECO:0000313" key="2">
    <source>
        <dbReference type="Proteomes" id="UP001595952"/>
    </source>
</evidence>
<comment type="caution">
    <text evidence="1">The sequence shown here is derived from an EMBL/GenBank/DDBJ whole genome shotgun (WGS) entry which is preliminary data.</text>
</comment>
<protein>
    <submittedName>
        <fullName evidence="1">Uncharacterized protein</fullName>
    </submittedName>
</protein>
<gene>
    <name evidence="1" type="ORF">ACFO0D_01290</name>
</gene>
<proteinExistence type="predicted"/>